<evidence type="ECO:0000313" key="30">
    <source>
        <dbReference type="EMBL" id="QOS25997.1"/>
    </source>
</evidence>
<evidence type="ECO:0000313" key="14">
    <source>
        <dbReference type="EMBL" id="QOS18296.1"/>
    </source>
</evidence>
<evidence type="ECO:0000313" key="18">
    <source>
        <dbReference type="EMBL" id="QOS19538.1"/>
    </source>
</evidence>
<dbReference type="EMBL" id="MT898219">
    <property type="protein sequence ID" value="QOS22627.1"/>
    <property type="molecule type" value="Genomic_DNA"/>
</dbReference>
<accession>A0A7M1W924</accession>
<dbReference type="EMBL" id="MT898124">
    <property type="protein sequence ID" value="QOS19125.1"/>
    <property type="molecule type" value="Genomic_DNA"/>
</dbReference>
<dbReference type="EMBL" id="MT898054">
    <property type="protein sequence ID" value="QOS16533.1"/>
    <property type="molecule type" value="Genomic_DNA"/>
</dbReference>
<dbReference type="EMBL" id="MT898033">
    <property type="protein sequence ID" value="QOS15790.1"/>
    <property type="molecule type" value="Genomic_DNA"/>
</dbReference>
<dbReference type="EMBL" id="MT898105">
    <property type="protein sequence ID" value="QOS18421.1"/>
    <property type="molecule type" value="Genomic_DNA"/>
</dbReference>
<evidence type="ECO:0000313" key="33">
    <source>
        <dbReference type="EMBL" id="QOS27419.1"/>
    </source>
</evidence>
<dbReference type="EMBL" id="MT898102">
    <property type="protein sequence ID" value="QOS18296.1"/>
    <property type="molecule type" value="Genomic_DNA"/>
</dbReference>
<dbReference type="EMBL" id="MT898062">
    <property type="protein sequence ID" value="QOS16867.1"/>
    <property type="molecule type" value="Genomic_DNA"/>
</dbReference>
<dbReference type="SUPFAM" id="SSF53448">
    <property type="entry name" value="Nucleotide-diphospho-sugar transferases"/>
    <property type="match status" value="1"/>
</dbReference>
<dbReference type="GeneID" id="1187693"/>
<evidence type="ECO:0000313" key="29">
    <source>
        <dbReference type="EMBL" id="QOS23790.1"/>
    </source>
</evidence>
<dbReference type="RefSeq" id="WP_005462483.1">
    <property type="nucleotide sequence ID" value="NZ_CAMFGX010000002.1"/>
</dbReference>
<dbReference type="AlphaFoldDB" id="A0A7M1W924"/>
<dbReference type="EMBL" id="MT898348">
    <property type="protein sequence ID" value="QOS27419.1"/>
    <property type="molecule type" value="Genomic_DNA"/>
</dbReference>
<dbReference type="EMBL" id="MT898095">
    <property type="protein sequence ID" value="QOS18062.1"/>
    <property type="molecule type" value="Genomic_DNA"/>
</dbReference>
<evidence type="ECO:0000313" key="36">
    <source>
        <dbReference type="EMBL" id="QOS29311.1"/>
    </source>
</evidence>
<evidence type="ECO:0000313" key="22">
    <source>
        <dbReference type="EMBL" id="QOS21623.1"/>
    </source>
</evidence>
<evidence type="ECO:0000313" key="23">
    <source>
        <dbReference type="EMBL" id="QOS21696.1"/>
    </source>
</evidence>
<dbReference type="EMBL" id="MT898193">
    <property type="protein sequence ID" value="QOS21623.1"/>
    <property type="molecule type" value="Genomic_DNA"/>
</dbReference>
<dbReference type="Gene3D" id="3.90.550.10">
    <property type="entry name" value="Spore Coat Polysaccharide Biosynthesis Protein SpsA, Chain A"/>
    <property type="match status" value="1"/>
</dbReference>
<evidence type="ECO:0000313" key="8">
    <source>
        <dbReference type="EMBL" id="QOS16867.1"/>
    </source>
</evidence>
<evidence type="ECO:0000313" key="37">
    <source>
        <dbReference type="EMBL" id="QOS29411.1"/>
    </source>
</evidence>
<dbReference type="EMBL" id="MT898038">
    <property type="protein sequence ID" value="QOS15966.1"/>
    <property type="molecule type" value="Genomic_DNA"/>
</dbReference>
<evidence type="ECO:0000313" key="2">
    <source>
        <dbReference type="EMBL" id="QOS15151.1"/>
    </source>
</evidence>
<evidence type="ECO:0000313" key="1">
    <source>
        <dbReference type="EMBL" id="QOS15119.1"/>
    </source>
</evidence>
<dbReference type="EMBL" id="MT898048">
    <property type="protein sequence ID" value="QOS16333.1"/>
    <property type="molecule type" value="Genomic_DNA"/>
</dbReference>
<evidence type="ECO:0000313" key="35">
    <source>
        <dbReference type="EMBL" id="QOS28712.1"/>
    </source>
</evidence>
<dbReference type="EMBL" id="MT898399">
    <property type="protein sequence ID" value="QOS29411.1"/>
    <property type="molecule type" value="Genomic_DNA"/>
</dbReference>
<evidence type="ECO:0000313" key="16">
    <source>
        <dbReference type="EMBL" id="QOS18489.1"/>
    </source>
</evidence>
<dbReference type="EMBL" id="MT898238">
    <property type="protein sequence ID" value="QOS23311.1"/>
    <property type="molecule type" value="Genomic_DNA"/>
</dbReference>
<dbReference type="EMBL" id="MT898174">
    <property type="protein sequence ID" value="QOS20960.1"/>
    <property type="molecule type" value="Genomic_DNA"/>
</dbReference>
<dbReference type="EMBL" id="MT898244">
    <property type="protein sequence ID" value="QOS23520.1"/>
    <property type="molecule type" value="Genomic_DNA"/>
</dbReference>
<dbReference type="EMBL" id="MT898246">
    <property type="protein sequence ID" value="QOS23582.1"/>
    <property type="molecule type" value="Genomic_DNA"/>
</dbReference>
<dbReference type="EMBL" id="MT898380">
    <property type="protein sequence ID" value="QOS28712.1"/>
    <property type="molecule type" value="Genomic_DNA"/>
</dbReference>
<dbReference type="EMBL" id="MT898016">
    <property type="protein sequence ID" value="QOS15151.1"/>
    <property type="molecule type" value="Genomic_DNA"/>
</dbReference>
<dbReference type="InterPro" id="IPR029044">
    <property type="entry name" value="Nucleotide-diphossugar_trans"/>
</dbReference>
<dbReference type="EMBL" id="MT898107">
    <property type="protein sequence ID" value="QOS18489.1"/>
    <property type="molecule type" value="Genomic_DNA"/>
</dbReference>
<evidence type="ECO:0000313" key="34">
    <source>
        <dbReference type="EMBL" id="QOS27611.1"/>
    </source>
</evidence>
<sequence>MKLVFVTVNYNNIDETRKVLNCFSGLSHGENSVLYVVDNSDSKSECQSLDKENTNNKIKFLYPKENLGYLTGASFGVDFHYNNHGFDFDYLIILNNDIIFNVNEVLKSLEIFSQNNDAMMISPLVIDRGVNVNPYLTVRKSKRYMMFWNFILSNFFTFKVFHKINKYRALLSSKNNFSSTVQPFQKIYGSHGSVFILKNEYFLRGGSLRRLPFLYGEEIYIAEQVRKLGGDCVYYPSIKFEHKGSATLGNDTSRFKYLCIKQGHSFLYREFYS</sequence>
<evidence type="ECO:0000313" key="5">
    <source>
        <dbReference type="EMBL" id="QOS16333.1"/>
    </source>
</evidence>
<dbReference type="EMBL" id="MT898135">
    <property type="protein sequence ID" value="QOS19538.1"/>
    <property type="molecule type" value="Genomic_DNA"/>
</dbReference>
<dbReference type="OMA" id="DAMMISP"/>
<evidence type="ECO:0000313" key="31">
    <source>
        <dbReference type="EMBL" id="QOS26459.1"/>
    </source>
</evidence>
<evidence type="ECO:0000313" key="10">
    <source>
        <dbReference type="EMBL" id="QOS17750.1"/>
    </source>
</evidence>
<evidence type="ECO:0000313" key="20">
    <source>
        <dbReference type="EMBL" id="QOS19869.1"/>
    </source>
</evidence>
<dbReference type="EMBL" id="MT898052">
    <property type="protein sequence ID" value="QOS16469.1"/>
    <property type="molecule type" value="Genomic_DNA"/>
</dbReference>
<dbReference type="EMBL" id="MT898096">
    <property type="protein sequence ID" value="QOS18094.1"/>
    <property type="molecule type" value="Genomic_DNA"/>
</dbReference>
<evidence type="ECO:0000313" key="24">
    <source>
        <dbReference type="EMBL" id="QOS22627.1"/>
    </source>
</evidence>
<dbReference type="EMBL" id="MT898141">
    <property type="protein sequence ID" value="QOS19755.1"/>
    <property type="molecule type" value="Genomic_DNA"/>
</dbReference>
<evidence type="ECO:0000313" key="28">
    <source>
        <dbReference type="EMBL" id="QOS23582.1"/>
    </source>
</evidence>
<dbReference type="EMBL" id="MT898353">
    <property type="protein sequence ID" value="QOS27611.1"/>
    <property type="molecule type" value="Genomic_DNA"/>
</dbReference>
<gene>
    <name evidence="11" type="ORF">VP188_00013</name>
    <name evidence="16" type="ORF">VP204_00013</name>
    <name evidence="8" type="ORF">VP22_00013</name>
    <name evidence="23" type="ORF">VP230_00014</name>
    <name evidence="4" type="ORF">VP264_00013</name>
    <name evidence="17" type="ORF">VP272_00013</name>
    <name evidence="12" type="ORF">VP285_00013</name>
    <name evidence="15" type="ORF">VP302_00013</name>
    <name evidence="36" type="ORF">VP324_00013</name>
    <name evidence="24" type="ORF">VP341_00013</name>
    <name evidence="31" type="ORF">VP342_00013</name>
    <name evidence="14" type="ORF">VP343_00013</name>
    <name evidence="30" type="ORF">VP354_00013</name>
    <name evidence="35" type="ORF">VP357_00013</name>
    <name evidence="5" type="ORF">VP363_00013</name>
    <name evidence="37" type="ORF">VP365_00013</name>
    <name evidence="20" type="ORF">VP369_00013</name>
    <name evidence="25" type="ORF">VP372_00013</name>
    <name evidence="13" type="ORF">VP373_00013</name>
    <name evidence="10" type="ORF">VP374_00013</name>
    <name evidence="6" type="ORF">VP384_00013</name>
    <name evidence="28" type="ORF">VP390_00013</name>
    <name evidence="19" type="ORF">VP391_00013</name>
    <name evidence="29" type="ORF">VP392_00013</name>
    <name evidence="33" type="ORF">VP394_00013</name>
    <name evidence="34" type="ORF">VP395_00013</name>
    <name evidence="18" type="ORF">VP396_00013</name>
    <name evidence="21" type="ORF">VP398_00013</name>
    <name evidence="2" type="ORF">VP401_00013</name>
    <name evidence="22" type="ORF">VP402_00013</name>
    <name evidence="3" type="ORF">VP403_00013</name>
    <name evidence="27" type="ORF">VP404_00013</name>
    <name evidence="9" type="ORF">VP405_00013</name>
    <name evidence="26" type="ORF">VP440_00013</name>
    <name evidence="1" type="ORF">VP441_00013</name>
    <name evidence="7" type="ORF">VP63_00013</name>
    <name evidence="32" type="ORF">VP85_00013</name>
</gene>
<dbReference type="OrthoDB" id="9771846at2"/>
<evidence type="ECO:0000313" key="3">
    <source>
        <dbReference type="EMBL" id="QOS15790.1"/>
    </source>
</evidence>
<dbReference type="EMBL" id="MT898346">
    <property type="protein sequence ID" value="QOS27350.1"/>
    <property type="molecule type" value="Genomic_DNA"/>
</dbReference>
<evidence type="ECO:0000313" key="19">
    <source>
        <dbReference type="EMBL" id="QOS19755.1"/>
    </source>
</evidence>
<dbReference type="EMBL" id="MT898066">
    <property type="protein sequence ID" value="QOS17001.1"/>
    <property type="molecule type" value="Genomic_DNA"/>
</dbReference>
<evidence type="ECO:0000313" key="25">
    <source>
        <dbReference type="EMBL" id="QOS23161.1"/>
    </source>
</evidence>
<evidence type="ECO:0000313" key="15">
    <source>
        <dbReference type="EMBL" id="QOS18421.1"/>
    </source>
</evidence>
<dbReference type="EMBL" id="MT898195">
    <property type="protein sequence ID" value="QOS21696.1"/>
    <property type="molecule type" value="Genomic_DNA"/>
</dbReference>
<dbReference type="EMBL" id="MT898396">
    <property type="protein sequence ID" value="QOS29311.1"/>
    <property type="molecule type" value="Genomic_DNA"/>
</dbReference>
<evidence type="ECO:0000313" key="12">
    <source>
        <dbReference type="EMBL" id="QOS18062.1"/>
    </source>
</evidence>
<evidence type="ECO:0000313" key="27">
    <source>
        <dbReference type="EMBL" id="QOS23520.1"/>
    </source>
</evidence>
<dbReference type="EMBL" id="MT898252">
    <property type="protein sequence ID" value="QOS23790.1"/>
    <property type="molecule type" value="Genomic_DNA"/>
</dbReference>
<evidence type="ECO:0000313" key="6">
    <source>
        <dbReference type="EMBL" id="QOS16469.1"/>
    </source>
</evidence>
<evidence type="ECO:0000313" key="4">
    <source>
        <dbReference type="EMBL" id="QOS15966.1"/>
    </source>
</evidence>
<evidence type="ECO:0000313" key="17">
    <source>
        <dbReference type="EMBL" id="QOS19125.1"/>
    </source>
</evidence>
<organism evidence="27">
    <name type="scientific">Vibrio parahaemolyticus</name>
    <dbReference type="NCBI Taxonomy" id="670"/>
    <lineage>
        <taxon>Bacteria</taxon>
        <taxon>Pseudomonadati</taxon>
        <taxon>Pseudomonadota</taxon>
        <taxon>Gammaproteobacteria</taxon>
        <taxon>Vibrionales</taxon>
        <taxon>Vibrionaceae</taxon>
        <taxon>Vibrio</taxon>
    </lineage>
</organism>
<proteinExistence type="predicted"/>
<evidence type="ECO:0000313" key="32">
    <source>
        <dbReference type="EMBL" id="QOS27350.1"/>
    </source>
</evidence>
<evidence type="ECO:0000313" key="26">
    <source>
        <dbReference type="EMBL" id="QOS23311.1"/>
    </source>
</evidence>
<name>A0A7M1W924_VIBPH</name>
<dbReference type="EMBL" id="MT898144">
    <property type="protein sequence ID" value="QOS19869.1"/>
    <property type="molecule type" value="Genomic_DNA"/>
</dbReference>
<protein>
    <submittedName>
        <fullName evidence="27">Uncharacterized protein</fullName>
    </submittedName>
</protein>
<evidence type="ECO:0000313" key="7">
    <source>
        <dbReference type="EMBL" id="QOS16533.1"/>
    </source>
</evidence>
<evidence type="ECO:0000313" key="21">
    <source>
        <dbReference type="EMBL" id="QOS20960.1"/>
    </source>
</evidence>
<dbReference type="EMBL" id="MT898323">
    <property type="protein sequence ID" value="QOS26459.1"/>
    <property type="molecule type" value="Genomic_DNA"/>
</dbReference>
<evidence type="ECO:0000313" key="13">
    <source>
        <dbReference type="EMBL" id="QOS18094.1"/>
    </source>
</evidence>
<dbReference type="EMBL" id="MT898310">
    <property type="protein sequence ID" value="QOS25997.1"/>
    <property type="molecule type" value="Genomic_DNA"/>
</dbReference>
<evidence type="ECO:0000313" key="9">
    <source>
        <dbReference type="EMBL" id="QOS17001.1"/>
    </source>
</evidence>
<dbReference type="EMBL" id="MT898234">
    <property type="protein sequence ID" value="QOS23161.1"/>
    <property type="molecule type" value="Genomic_DNA"/>
</dbReference>
<dbReference type="EMBL" id="MT898015">
    <property type="protein sequence ID" value="QOS15119.1"/>
    <property type="molecule type" value="Genomic_DNA"/>
</dbReference>
<evidence type="ECO:0000313" key="11">
    <source>
        <dbReference type="EMBL" id="QOS18030.1"/>
    </source>
</evidence>
<reference evidence="27" key="1">
    <citation type="submission" date="2020-08" db="EMBL/GenBank/DDBJ databases">
        <title>Genetic structure, function and evolution of capsule biosynthesis loci in Vibrio parahaemolyticus.</title>
        <authorList>
            <person name="Li L."/>
            <person name="Bian S."/>
        </authorList>
    </citation>
    <scope>NUCLEOTIDE SEQUENCE</scope>
    <source>
        <strain evidence="11">VP188</strain>
        <strain evidence="16">VP204</strain>
        <strain evidence="8">VP22</strain>
        <strain evidence="23">VP230</strain>
        <strain evidence="4">VP264</strain>
        <strain evidence="17">VP272</strain>
        <strain evidence="12">VP285</strain>
        <strain evidence="15">VP302</strain>
        <strain evidence="36">VP324</strain>
        <strain evidence="24">VP341</strain>
        <strain evidence="31">VP342</strain>
        <strain evidence="14">VP343</strain>
        <strain evidence="30">VP354</strain>
        <strain evidence="35">VP357</strain>
        <strain evidence="5">VP363</strain>
        <strain evidence="37">VP365</strain>
        <strain evidence="20">VP369</strain>
        <strain evidence="25">VP372</strain>
        <strain evidence="13">VP373</strain>
        <strain evidence="10">VP374</strain>
        <strain evidence="6">VP384</strain>
        <strain evidence="28">VP390</strain>
        <strain evidence="19">VP391</strain>
        <strain evidence="29">VP392</strain>
        <strain evidence="33">VP394</strain>
        <strain evidence="34">VP395</strain>
        <strain evidence="18">VP396</strain>
        <strain evidence="21">VP398</strain>
        <strain evidence="2">VP401</strain>
        <strain evidence="22">VP402</strain>
        <strain evidence="3">VP403</strain>
        <strain evidence="27">VP404</strain>
        <strain evidence="9">VP405</strain>
        <strain evidence="26">VP440</strain>
        <strain evidence="1">VP441</strain>
        <strain evidence="7">VP63</strain>
        <strain evidence="32">VP85</strain>
    </source>
</reference>
<dbReference type="EMBL" id="MT898094">
    <property type="protein sequence ID" value="QOS18030.1"/>
    <property type="molecule type" value="Genomic_DNA"/>
</dbReference>
<dbReference type="EMBL" id="MT898087">
    <property type="protein sequence ID" value="QOS17750.1"/>
    <property type="molecule type" value="Genomic_DNA"/>
</dbReference>